<evidence type="ECO:0000313" key="5">
    <source>
        <dbReference type="EMBL" id="CAK9150729.1"/>
    </source>
</evidence>
<evidence type="ECO:0000256" key="4">
    <source>
        <dbReference type="SAM" id="MobiDB-lite"/>
    </source>
</evidence>
<evidence type="ECO:0008006" key="7">
    <source>
        <dbReference type="Google" id="ProtNLM"/>
    </source>
</evidence>
<reference evidence="5 6" key="1">
    <citation type="submission" date="2024-02" db="EMBL/GenBank/DDBJ databases">
        <authorList>
            <person name="Vignale AGUSTIN F."/>
            <person name="Sosa J E."/>
            <person name="Modenutti C."/>
        </authorList>
    </citation>
    <scope>NUCLEOTIDE SEQUENCE [LARGE SCALE GENOMIC DNA]</scope>
</reference>
<dbReference type="PANTHER" id="PTHR31636">
    <property type="entry name" value="OSJNBA0084A10.13 PROTEIN-RELATED"/>
    <property type="match status" value="1"/>
</dbReference>
<organism evidence="5 6">
    <name type="scientific">Ilex paraguariensis</name>
    <name type="common">yerba mate</name>
    <dbReference type="NCBI Taxonomy" id="185542"/>
    <lineage>
        <taxon>Eukaryota</taxon>
        <taxon>Viridiplantae</taxon>
        <taxon>Streptophyta</taxon>
        <taxon>Embryophyta</taxon>
        <taxon>Tracheophyta</taxon>
        <taxon>Spermatophyta</taxon>
        <taxon>Magnoliopsida</taxon>
        <taxon>eudicotyledons</taxon>
        <taxon>Gunneridae</taxon>
        <taxon>Pentapetalae</taxon>
        <taxon>asterids</taxon>
        <taxon>campanulids</taxon>
        <taxon>Aquifoliales</taxon>
        <taxon>Aquifoliaceae</taxon>
        <taxon>Ilex</taxon>
    </lineage>
</organism>
<feature type="region of interest" description="Leucine repeat II (LRII)" evidence="3">
    <location>
        <begin position="330"/>
        <end position="362"/>
    </location>
</feature>
<dbReference type="Proteomes" id="UP001642360">
    <property type="component" value="Unassembled WGS sequence"/>
</dbReference>
<feature type="region of interest" description="Disordered" evidence="4">
    <location>
        <begin position="1"/>
        <end position="34"/>
    </location>
</feature>
<feature type="compositionally biased region" description="Polar residues" evidence="4">
    <location>
        <begin position="19"/>
        <end position="31"/>
    </location>
</feature>
<evidence type="ECO:0000256" key="3">
    <source>
        <dbReference type="PROSITE-ProRule" id="PRU01191"/>
    </source>
</evidence>
<dbReference type="PROSITE" id="PS50985">
    <property type="entry name" value="GRAS"/>
    <property type="match status" value="1"/>
</dbReference>
<dbReference type="InterPro" id="IPR005202">
    <property type="entry name" value="TF_GRAS"/>
</dbReference>
<feature type="short sequence motif" description="VHIID" evidence="3">
    <location>
        <begin position="280"/>
        <end position="284"/>
    </location>
</feature>
<evidence type="ECO:0000256" key="1">
    <source>
        <dbReference type="ARBA" id="ARBA00023015"/>
    </source>
</evidence>
<proteinExistence type="inferred from homology"/>
<evidence type="ECO:0000313" key="6">
    <source>
        <dbReference type="Proteomes" id="UP001642360"/>
    </source>
</evidence>
<keyword evidence="2" id="KW-0804">Transcription</keyword>
<gene>
    <name evidence="5" type="ORF">ILEXP_LOCUS18883</name>
</gene>
<name>A0ABC8S6A2_9AQUA</name>
<evidence type="ECO:0000256" key="2">
    <source>
        <dbReference type="ARBA" id="ARBA00023163"/>
    </source>
</evidence>
<comment type="similarity">
    <text evidence="3">Belongs to the GRAS family.</text>
</comment>
<comment type="caution">
    <text evidence="5">The sequence shown here is derived from an EMBL/GenBank/DDBJ whole genome shotgun (WGS) entry which is preliminary data.</text>
</comment>
<accession>A0ABC8S6A2</accession>
<feature type="compositionally biased region" description="Low complexity" evidence="4">
    <location>
        <begin position="7"/>
        <end position="18"/>
    </location>
</feature>
<keyword evidence="1" id="KW-0805">Transcription regulation</keyword>
<keyword evidence="6" id="KW-1185">Reference proteome</keyword>
<protein>
    <recommendedName>
        <fullName evidence="7">Scarecrow-like protein 15</fullName>
    </recommendedName>
</protein>
<sequence>MKVPFTSQQNQQSVSSKSINTARNTTSQGSGNLCYEPKSVRELCPSPSPAGDKPVAKTEISTVSDHTVWQLCQSDDSLQVDDHVLNHLEDWMKEFGLPDDSTPGLKLNSQLTHSETQYQGALPEFAQPHMFEATQFIPSDFNLSHGGSYPPLNHNSNTVDLSNDLHHMNQWNVGFDYVDDLIRVAECFETNSSQFAHLILARLNQRLQSPTGKPLQRAAFYFKEALKSLPTGPTPPATTSEIIHTIKAYKIFCNISPIPMFSSFTANQAILEAVDGSIVVHVIDFDIGIGGHWASFMKELADKAESRKSNPPALRITALVPEEYAIESRLIRENLIQFARELNIGFEIDFVSIRTFQYLSFKAIKFVDGEKTAVLLSPAIFQRIGGGFVNDLRKISPHVVVLVDSEGLMGFGVSSLRQCVIDGLEFYSTVLESLEAWNISGGGGGGDWIRKIEMFVLLPKIFEAVEAASHPGTPWREAFAGAGLRPVGLSQFADSQAESLVGRIQVRGFHVAKQQAEMVLCWHERPLVVTSAWRC</sequence>
<dbReference type="Pfam" id="PF03514">
    <property type="entry name" value="GRAS"/>
    <property type="match status" value="1"/>
</dbReference>
<feature type="region of interest" description="SAW" evidence="3">
    <location>
        <begin position="457"/>
        <end position="534"/>
    </location>
</feature>
<dbReference type="AlphaFoldDB" id="A0ABC8S6A2"/>
<dbReference type="EMBL" id="CAUOFW020002058">
    <property type="protein sequence ID" value="CAK9150729.1"/>
    <property type="molecule type" value="Genomic_DNA"/>
</dbReference>
<comment type="caution">
    <text evidence="3">Lacks conserved residue(s) required for the propagation of feature annotation.</text>
</comment>